<reference evidence="1 2" key="2">
    <citation type="journal article" date="2012" name="PLoS Genet.">
        <title>Viral evasion of a bacterial suicide system by RNA-based molecular mimicry enables infectious altruism.</title>
        <authorList>
            <person name="Blower T.R."/>
            <person name="Evans T.J."/>
            <person name="Przybilski R."/>
            <person name="Fineran P.C."/>
            <person name="Salmond G.P."/>
        </authorList>
    </citation>
    <scope>NUCLEOTIDE SEQUENCE [LARGE SCALE GENOMIC DNA]</scope>
</reference>
<evidence type="ECO:0000313" key="2">
    <source>
        <dbReference type="Proteomes" id="UP000010999"/>
    </source>
</evidence>
<proteinExistence type="predicted"/>
<dbReference type="KEGG" id="vg:14515412"/>
<dbReference type="GeneID" id="14515412"/>
<organism evidence="1 2">
    <name type="scientific">Pectobacterium phage phiTE</name>
    <dbReference type="NCBI Taxonomy" id="1116482"/>
    <lineage>
        <taxon>Viruses</taxon>
        <taxon>Duplodnaviria</taxon>
        <taxon>Heunggongvirae</taxon>
        <taxon>Uroviricota</taxon>
        <taxon>Caudoviricetes</taxon>
        <taxon>Vequintavirinae</taxon>
        <taxon>Certrevirus</taxon>
        <taxon>Certrevirus phiTE</taxon>
    </lineage>
</organism>
<dbReference type="Proteomes" id="UP000010999">
    <property type="component" value="Segment"/>
</dbReference>
<sequence>MAAIGGTSLGLVTGYAIMDQETGQVKTISELFEGGVNTGPNSLTSTKGSFASRSSAAQFFFAYPKDTPAEDMYDPSKQIRVAEIGSVPEDISGSGREVVYIKGTASPGADQFERDFVIKVYLNEDGTTSVGIGETGAELHENGDVTGSIWGDDGLKAYIDNKLP</sequence>
<dbReference type="RefSeq" id="YP_007392679.1">
    <property type="nucleotide sequence ID" value="NC_020201.1"/>
</dbReference>
<protein>
    <submittedName>
        <fullName evidence="1">Uncharacterized protein</fullName>
    </submittedName>
</protein>
<gene>
    <name evidence="1" type="ORF">phiTE_217</name>
</gene>
<evidence type="ECO:0000313" key="1">
    <source>
        <dbReference type="EMBL" id="AEZ66383.1"/>
    </source>
</evidence>
<keyword evidence="2" id="KW-1185">Reference proteome</keyword>
<dbReference type="EMBL" id="JQ015307">
    <property type="protein sequence ID" value="AEZ66383.1"/>
    <property type="molecule type" value="Genomic_DNA"/>
</dbReference>
<reference evidence="2" key="1">
    <citation type="submission" date="2011-11" db="EMBL/GenBank/DDBJ databases">
        <title>Escape from toxin-antitoxin mediated abortive infection can occur by recombination within a generalized transducing phage of Pectobacterium atrosepticum.</title>
        <authorList>
            <person name="Blower T.R."/>
            <person name="Evans T.J."/>
            <person name="Przybilski R."/>
            <person name="Fineran P.C."/>
            <person name="Salmond G.P.C."/>
        </authorList>
    </citation>
    <scope>NUCLEOTIDE SEQUENCE [LARGE SCALE GENOMIC DNA]</scope>
</reference>
<accession>K9L4E8</accession>
<name>K9L4E8_9CAUD</name>